<dbReference type="GO" id="GO:0009366">
    <property type="term" value="C:enterobactin synthetase complex"/>
    <property type="evidence" value="ECO:0007669"/>
    <property type="project" value="TreeGrafter"/>
</dbReference>
<dbReference type="GO" id="GO:0043041">
    <property type="term" value="P:amino acid activation for nonribosomal peptide biosynthetic process"/>
    <property type="evidence" value="ECO:0007669"/>
    <property type="project" value="TreeGrafter"/>
</dbReference>
<dbReference type="SUPFAM" id="SSF52777">
    <property type="entry name" value="CoA-dependent acyltransferases"/>
    <property type="match status" value="2"/>
</dbReference>
<dbReference type="Pfam" id="PF00668">
    <property type="entry name" value="Condensation"/>
    <property type="match status" value="1"/>
</dbReference>
<proteinExistence type="predicted"/>
<protein>
    <submittedName>
        <fullName evidence="3">Dst16</fullName>
    </submittedName>
</protein>
<dbReference type="GO" id="GO:0008610">
    <property type="term" value="P:lipid biosynthetic process"/>
    <property type="evidence" value="ECO:0007669"/>
    <property type="project" value="UniProtKB-ARBA"/>
</dbReference>
<dbReference type="InterPro" id="IPR023213">
    <property type="entry name" value="CAT-like_dom_sf"/>
</dbReference>
<dbReference type="InterPro" id="IPR001242">
    <property type="entry name" value="Condensation_dom"/>
</dbReference>
<evidence type="ECO:0000313" key="3">
    <source>
        <dbReference type="EMBL" id="AIS24860.1"/>
    </source>
</evidence>
<evidence type="ECO:0000259" key="2">
    <source>
        <dbReference type="Pfam" id="PF00668"/>
    </source>
</evidence>
<feature type="region of interest" description="Disordered" evidence="1">
    <location>
        <begin position="1"/>
        <end position="27"/>
    </location>
</feature>
<dbReference type="Gene3D" id="3.30.559.30">
    <property type="entry name" value="Nonribosomal peptide synthetase, condensation domain"/>
    <property type="match status" value="1"/>
</dbReference>
<feature type="compositionally biased region" description="Basic and acidic residues" evidence="1">
    <location>
        <begin position="1"/>
        <end position="10"/>
    </location>
</feature>
<sequence length="469" mass="53448">MARERGERPVGDAAGVTDHPGGHRRDDLPLSYAQQSMWFLERLAGTTLYAVPMTFRLAGELDTAALHRSIEELVRRHQALRTRFPVVDGQPVQRVDRDAAVPLPLTDLTALAPKEREAAAARFLDEDLGQPFDLAEGPVIRAALIRLAPREHIIRITTHHMVSDAWSWWSVLFRELERLYTAHVRGLPSPLPPVAAHYADFVRWQRDWLEGPVYPRQLAYWRKTLEGVTPLPELSLARPAAGRAPEPPVTRWLTFPQPLYDRLREISRHEHVTLYMLLLTAFQQVLRRYLPGDDILVATRGGFRSRVEFERAVGFFVNVLPLRTRVPETTDFRALLHDVRRTMIGVYAHRDVPYERLMAELGLKRPGFTSVTNVCVSFQSTPEVPPALEGLDVTPIDHHDPFSGYDIDLGFYEEDGALRALLTHRRAQYDDAAAARLLDDLHRALLAAAHELPFPEKRETQENQEKEDT</sequence>
<dbReference type="AlphaFoldDB" id="A0A096ZS77"/>
<dbReference type="GO" id="GO:0005829">
    <property type="term" value="C:cytosol"/>
    <property type="evidence" value="ECO:0007669"/>
    <property type="project" value="TreeGrafter"/>
</dbReference>
<dbReference type="GO" id="GO:0009239">
    <property type="term" value="P:enterobactin biosynthetic process"/>
    <property type="evidence" value="ECO:0007669"/>
    <property type="project" value="TreeGrafter"/>
</dbReference>
<gene>
    <name evidence="3" type="primary">dst16</name>
</gene>
<feature type="domain" description="Condensation" evidence="2">
    <location>
        <begin position="25"/>
        <end position="458"/>
    </location>
</feature>
<organism evidence="3">
    <name type="scientific">Streptomyces netropsis</name>
    <name type="common">Streptoverticillium netropsis</name>
    <dbReference type="NCBI Taxonomy" id="55404"/>
    <lineage>
        <taxon>Bacteria</taxon>
        <taxon>Bacillati</taxon>
        <taxon>Actinomycetota</taxon>
        <taxon>Actinomycetes</taxon>
        <taxon>Kitasatosporales</taxon>
        <taxon>Streptomycetaceae</taxon>
        <taxon>Streptomyces</taxon>
    </lineage>
</organism>
<accession>A0A096ZS77</accession>
<dbReference type="PANTHER" id="PTHR45527:SF1">
    <property type="entry name" value="FATTY ACID SYNTHASE"/>
    <property type="match status" value="1"/>
</dbReference>
<dbReference type="PANTHER" id="PTHR45527">
    <property type="entry name" value="NONRIBOSOMAL PEPTIDE SYNTHETASE"/>
    <property type="match status" value="1"/>
</dbReference>
<dbReference type="EMBL" id="KJ634466">
    <property type="protein sequence ID" value="AIS24860.1"/>
    <property type="molecule type" value="Genomic_DNA"/>
</dbReference>
<dbReference type="GO" id="GO:0047527">
    <property type="term" value="F:2,3-dihydroxybenzoate-serine ligase activity"/>
    <property type="evidence" value="ECO:0007669"/>
    <property type="project" value="TreeGrafter"/>
</dbReference>
<dbReference type="CDD" id="cd19531">
    <property type="entry name" value="LCL_NRPS-like"/>
    <property type="match status" value="1"/>
</dbReference>
<dbReference type="GO" id="GO:0031177">
    <property type="term" value="F:phosphopantetheine binding"/>
    <property type="evidence" value="ECO:0007669"/>
    <property type="project" value="TreeGrafter"/>
</dbReference>
<reference evidence="3" key="1">
    <citation type="submission" date="2014-03" db="EMBL/GenBank/DDBJ databases">
        <title>Natural combinatorial biosynthesis involving two clusters for the synthesis of three pyrrolamides in Streptomyces netropsis.</title>
        <authorList>
            <person name="Vingadassalon A."/>
            <person name="Lorieux F."/>
            <person name="Juguet M."/>
            <person name="Gerbaud C."/>
            <person name="Pernodet J.-L."/>
            <person name="Lautru S."/>
        </authorList>
    </citation>
    <scope>NUCLEOTIDE SEQUENCE</scope>
</reference>
<evidence type="ECO:0000256" key="1">
    <source>
        <dbReference type="SAM" id="MobiDB-lite"/>
    </source>
</evidence>
<name>A0A096ZS77_STRNE</name>
<dbReference type="Gene3D" id="3.30.559.10">
    <property type="entry name" value="Chloramphenicol acetyltransferase-like domain"/>
    <property type="match status" value="1"/>
</dbReference>